<feature type="binding site" evidence="7">
    <location>
        <position position="15"/>
    </location>
    <ligand>
        <name>ADP-alpha-D-glucose</name>
        <dbReference type="ChEBI" id="CHEBI:57498"/>
    </ligand>
</feature>
<evidence type="ECO:0000256" key="6">
    <source>
        <dbReference type="ARBA" id="ARBA00023056"/>
    </source>
</evidence>
<sequence>MKVLFVASEMTPLAKVGGLGDVMGSLPKALVQIGIETSVIIPLYEQIDRIKWRLKRLGGINVGQENTIIYYTEIPAGDTGKVRIFLIENRRYLSRGPIYFDRTAFMNSRKELERFLFFSRAVFEFVRRRDFFQPDIVHCNDWHSGALVVMLQNQNSNFKNQNLKTVFTIHNLANQGAFGGRNLMEEGIENADMVTTVSPSYAKEILTKKFGEGLENLLRRRDRKKELAGILNGIDYEFWPLAKRDKLVFQKKIGLKQDIRSPIFGFVARLTSQKGVNLIIPLVRKLVEENGAQFVFLGQGEVDYEKNLLKLGRDYRDLICTKIGFDEKLAHDIYAQSDFFLMPSIFEPSGLGQMISMRYGTIPIVRATGGLRDSVRHLKTGFVFEKANPGALFDAIKLALRYFNHPAKMKKMIKNCQNQDFSWNKSAKKYRKLYEA</sequence>
<evidence type="ECO:0000313" key="10">
    <source>
        <dbReference type="EMBL" id="OGD39667.1"/>
    </source>
</evidence>
<organism evidence="10 11">
    <name type="scientific">Candidatus Azambacteria bacterium RIFCSPLOWO2_02_FULL_44_14</name>
    <dbReference type="NCBI Taxonomy" id="1797306"/>
    <lineage>
        <taxon>Bacteria</taxon>
        <taxon>Candidatus Azamiibacteriota</taxon>
    </lineage>
</organism>
<dbReference type="Gene3D" id="3.40.50.2000">
    <property type="entry name" value="Glycogen Phosphorylase B"/>
    <property type="match status" value="2"/>
</dbReference>
<dbReference type="UniPathway" id="UPA00164"/>
<dbReference type="InterPro" id="IPR013534">
    <property type="entry name" value="Starch_synth_cat_dom"/>
</dbReference>
<dbReference type="GO" id="GO:0004373">
    <property type="term" value="F:alpha-1,4-glucan glucosyltransferase (UDP-glucose donor) activity"/>
    <property type="evidence" value="ECO:0007669"/>
    <property type="project" value="InterPro"/>
</dbReference>
<dbReference type="InterPro" id="IPR001296">
    <property type="entry name" value="Glyco_trans_1"/>
</dbReference>
<dbReference type="PANTHER" id="PTHR45825:SF11">
    <property type="entry name" value="ALPHA AMYLASE DOMAIN-CONTAINING PROTEIN"/>
    <property type="match status" value="1"/>
</dbReference>
<comment type="pathway">
    <text evidence="7">Glycan biosynthesis; glycogen biosynthesis.</text>
</comment>
<evidence type="ECO:0000259" key="9">
    <source>
        <dbReference type="Pfam" id="PF08323"/>
    </source>
</evidence>
<dbReference type="EMBL" id="MEYV01000021">
    <property type="protein sequence ID" value="OGD39667.1"/>
    <property type="molecule type" value="Genomic_DNA"/>
</dbReference>
<dbReference type="Proteomes" id="UP000177197">
    <property type="component" value="Unassembled WGS sequence"/>
</dbReference>
<dbReference type="SUPFAM" id="SSF53756">
    <property type="entry name" value="UDP-Glycosyltransferase/glycogen phosphorylase"/>
    <property type="match status" value="1"/>
</dbReference>
<evidence type="ECO:0000256" key="3">
    <source>
        <dbReference type="ARBA" id="ARBA00010281"/>
    </source>
</evidence>
<dbReference type="GO" id="GO:0009011">
    <property type="term" value="F:alpha-1,4-glucan glucosyltransferase (ADP-glucose donor) activity"/>
    <property type="evidence" value="ECO:0007669"/>
    <property type="project" value="UniProtKB-UniRule"/>
</dbReference>
<evidence type="ECO:0000259" key="8">
    <source>
        <dbReference type="Pfam" id="PF00534"/>
    </source>
</evidence>
<comment type="similarity">
    <text evidence="3 7">Belongs to the glycosyltransferase 1 family. Bacterial/plant glycogen synthase subfamily.</text>
</comment>
<evidence type="ECO:0000256" key="2">
    <source>
        <dbReference type="ARBA" id="ARBA00002764"/>
    </source>
</evidence>
<keyword evidence="4 7" id="KW-0328">Glycosyltransferase</keyword>
<proteinExistence type="inferred from homology"/>
<keyword evidence="5 7" id="KW-0808">Transferase</keyword>
<reference evidence="10 11" key="1">
    <citation type="journal article" date="2016" name="Nat. Commun.">
        <title>Thousands of microbial genomes shed light on interconnected biogeochemical processes in an aquifer system.</title>
        <authorList>
            <person name="Anantharaman K."/>
            <person name="Brown C.T."/>
            <person name="Hug L.A."/>
            <person name="Sharon I."/>
            <person name="Castelle C.J."/>
            <person name="Probst A.J."/>
            <person name="Thomas B.C."/>
            <person name="Singh A."/>
            <person name="Wilkins M.J."/>
            <person name="Karaoz U."/>
            <person name="Brodie E.L."/>
            <person name="Williams K.H."/>
            <person name="Hubbard S.S."/>
            <person name="Banfield J.F."/>
        </authorList>
    </citation>
    <scope>NUCLEOTIDE SEQUENCE [LARGE SCALE GENOMIC DNA]</scope>
</reference>
<dbReference type="PANTHER" id="PTHR45825">
    <property type="entry name" value="GRANULE-BOUND STARCH SYNTHASE 1, CHLOROPLASTIC/AMYLOPLASTIC"/>
    <property type="match status" value="1"/>
</dbReference>
<keyword evidence="6 7" id="KW-0320">Glycogen biosynthesis</keyword>
<name>A0A1F5C9Y8_9BACT</name>
<evidence type="ECO:0000256" key="4">
    <source>
        <dbReference type="ARBA" id="ARBA00022676"/>
    </source>
</evidence>
<dbReference type="AlphaFoldDB" id="A0A1F5C9Y8"/>
<comment type="caution">
    <text evidence="10">The sequence shown here is derived from an EMBL/GenBank/DDBJ whole genome shotgun (WGS) entry which is preliminary data.</text>
</comment>
<evidence type="ECO:0000256" key="7">
    <source>
        <dbReference type="HAMAP-Rule" id="MF_00484"/>
    </source>
</evidence>
<dbReference type="GO" id="GO:0005978">
    <property type="term" value="P:glycogen biosynthetic process"/>
    <property type="evidence" value="ECO:0007669"/>
    <property type="project" value="UniProtKB-UniRule"/>
</dbReference>
<evidence type="ECO:0000256" key="5">
    <source>
        <dbReference type="ARBA" id="ARBA00022679"/>
    </source>
</evidence>
<dbReference type="EC" id="2.4.1.21" evidence="7"/>
<comment type="function">
    <text evidence="2 7">Synthesizes alpha-1,4-glucan chains using ADP-glucose.</text>
</comment>
<feature type="domain" description="Glycosyl transferase family 1" evidence="8">
    <location>
        <begin position="260"/>
        <end position="412"/>
    </location>
</feature>
<gene>
    <name evidence="7" type="primary">glgA</name>
    <name evidence="10" type="ORF">A3I30_03105</name>
</gene>
<dbReference type="InterPro" id="IPR011835">
    <property type="entry name" value="GS/SS"/>
</dbReference>
<dbReference type="Pfam" id="PF08323">
    <property type="entry name" value="Glyco_transf_5"/>
    <property type="match status" value="1"/>
</dbReference>
<dbReference type="HAMAP" id="MF_00484">
    <property type="entry name" value="Glycogen_synth"/>
    <property type="match status" value="1"/>
</dbReference>
<evidence type="ECO:0000313" key="11">
    <source>
        <dbReference type="Proteomes" id="UP000177197"/>
    </source>
</evidence>
<feature type="domain" description="Starch synthase catalytic" evidence="9">
    <location>
        <begin position="2"/>
        <end position="219"/>
    </location>
</feature>
<accession>A0A1F5C9Y8</accession>
<dbReference type="CDD" id="cd03791">
    <property type="entry name" value="GT5_Glycogen_synthase_DULL1-like"/>
    <property type="match status" value="1"/>
</dbReference>
<evidence type="ECO:0000256" key="1">
    <source>
        <dbReference type="ARBA" id="ARBA00001478"/>
    </source>
</evidence>
<dbReference type="Pfam" id="PF00534">
    <property type="entry name" value="Glycos_transf_1"/>
    <property type="match status" value="1"/>
</dbReference>
<comment type="catalytic activity">
    <reaction evidence="1 7">
        <text>[(1-&gt;4)-alpha-D-glucosyl](n) + ADP-alpha-D-glucose = [(1-&gt;4)-alpha-D-glucosyl](n+1) + ADP + H(+)</text>
        <dbReference type="Rhea" id="RHEA:18189"/>
        <dbReference type="Rhea" id="RHEA-COMP:9584"/>
        <dbReference type="Rhea" id="RHEA-COMP:9587"/>
        <dbReference type="ChEBI" id="CHEBI:15378"/>
        <dbReference type="ChEBI" id="CHEBI:15444"/>
        <dbReference type="ChEBI" id="CHEBI:57498"/>
        <dbReference type="ChEBI" id="CHEBI:456216"/>
        <dbReference type="EC" id="2.4.1.21"/>
    </reaction>
</comment>
<protein>
    <recommendedName>
        <fullName evidence="7">Glycogen synthase</fullName>
        <ecNumber evidence="7">2.4.1.21</ecNumber>
    </recommendedName>
    <alternativeName>
        <fullName evidence="7">Starch [bacterial glycogen] synthase</fullName>
    </alternativeName>
</protein>